<dbReference type="OrthoDB" id="5293996at2"/>
<comment type="cofactor">
    <cofactor evidence="1">
        <name>FMN</name>
        <dbReference type="ChEBI" id="CHEBI:58210"/>
    </cofactor>
</comment>
<feature type="domain" description="Flavin reductase like" evidence="5">
    <location>
        <begin position="28"/>
        <end position="167"/>
    </location>
</feature>
<dbReference type="EMBL" id="NBWU01000002">
    <property type="protein sequence ID" value="PCE64783.1"/>
    <property type="molecule type" value="Genomic_DNA"/>
</dbReference>
<dbReference type="SUPFAM" id="SSF50475">
    <property type="entry name" value="FMN-binding split barrel"/>
    <property type="match status" value="1"/>
</dbReference>
<organism evidence="6 7">
    <name type="scientific">Sediminicola luteus</name>
    <dbReference type="NCBI Taxonomy" id="319238"/>
    <lineage>
        <taxon>Bacteria</taxon>
        <taxon>Pseudomonadati</taxon>
        <taxon>Bacteroidota</taxon>
        <taxon>Flavobacteriia</taxon>
        <taxon>Flavobacteriales</taxon>
        <taxon>Flavobacteriaceae</taxon>
        <taxon>Sediminicola</taxon>
    </lineage>
</organism>
<comment type="caution">
    <text evidence="6">The sequence shown here is derived from an EMBL/GenBank/DDBJ whole genome shotgun (WGS) entry which is preliminary data.</text>
</comment>
<dbReference type="InterPro" id="IPR002563">
    <property type="entry name" value="Flavin_Rdtase-like_dom"/>
</dbReference>
<dbReference type="GO" id="GO:0010181">
    <property type="term" value="F:FMN binding"/>
    <property type="evidence" value="ECO:0007669"/>
    <property type="project" value="InterPro"/>
</dbReference>
<accession>A0A2A4G8M8</accession>
<dbReference type="InterPro" id="IPR012349">
    <property type="entry name" value="Split_barrel_FMN-bd"/>
</dbReference>
<evidence type="ECO:0000256" key="3">
    <source>
        <dbReference type="ARBA" id="ARBA00022643"/>
    </source>
</evidence>
<evidence type="ECO:0000256" key="2">
    <source>
        <dbReference type="ARBA" id="ARBA00022630"/>
    </source>
</evidence>
<dbReference type="Proteomes" id="UP000219559">
    <property type="component" value="Unassembled WGS sequence"/>
</dbReference>
<gene>
    <name evidence="6" type="ORF">B7P33_06325</name>
</gene>
<keyword evidence="3" id="KW-0288">FMN</keyword>
<name>A0A2A4G8M8_9FLAO</name>
<dbReference type="GO" id="GO:0016646">
    <property type="term" value="F:oxidoreductase activity, acting on the CH-NH group of donors, NAD or NADP as acceptor"/>
    <property type="evidence" value="ECO:0007669"/>
    <property type="project" value="UniProtKB-ARBA"/>
</dbReference>
<evidence type="ECO:0000259" key="5">
    <source>
        <dbReference type="Pfam" id="PF01613"/>
    </source>
</evidence>
<reference evidence="6 7" key="1">
    <citation type="submission" date="2017-04" db="EMBL/GenBank/DDBJ databases">
        <title>A new member of the family Flavobacteriaceae isolated from ascidians.</title>
        <authorList>
            <person name="Chen L."/>
        </authorList>
    </citation>
    <scope>NUCLEOTIDE SEQUENCE [LARGE SCALE GENOMIC DNA]</scope>
    <source>
        <strain evidence="6 7">HQA918</strain>
    </source>
</reference>
<sequence length="206" mass="22870">MISFDHKKILELPRRYRAQLINSLSGYKSANLIGTVDAKDQENLGLFSSVVHIGAHPPLLGFILRPTTVPRHTFENIKETGYYTINHICRSIIRQAHHSSAKYEKTISEFTMTGLGSVYKTDFPAPYVAESPIQIGLQFVEAIPIPANQTQLIVGSIEEIHLSEEILREDGAADLSKADIAALIGLDTYVTPNTPLKLDYQKPLVT</sequence>
<evidence type="ECO:0000313" key="6">
    <source>
        <dbReference type="EMBL" id="PCE64783.1"/>
    </source>
</evidence>
<keyword evidence="7" id="KW-1185">Reference proteome</keyword>
<protein>
    <submittedName>
        <fullName evidence="6">Flavin oxidoreductase</fullName>
    </submittedName>
</protein>
<dbReference type="Pfam" id="PF01613">
    <property type="entry name" value="Flavin_Reduct"/>
    <property type="match status" value="1"/>
</dbReference>
<evidence type="ECO:0000256" key="1">
    <source>
        <dbReference type="ARBA" id="ARBA00001917"/>
    </source>
</evidence>
<dbReference type="AlphaFoldDB" id="A0A2A4G8M8"/>
<proteinExistence type="inferred from homology"/>
<dbReference type="RefSeq" id="WP_097440062.1">
    <property type="nucleotide sequence ID" value="NZ_KZ300476.1"/>
</dbReference>
<dbReference type="Gene3D" id="2.30.110.10">
    <property type="entry name" value="Electron Transport, Fmn-binding Protein, Chain A"/>
    <property type="match status" value="1"/>
</dbReference>
<keyword evidence="2" id="KW-0285">Flavoprotein</keyword>
<dbReference type="PANTHER" id="PTHR33798">
    <property type="entry name" value="FLAVOPROTEIN OXYGENASE"/>
    <property type="match status" value="1"/>
</dbReference>
<evidence type="ECO:0000256" key="4">
    <source>
        <dbReference type="ARBA" id="ARBA00038054"/>
    </source>
</evidence>
<dbReference type="PANTHER" id="PTHR33798:SF5">
    <property type="entry name" value="FLAVIN REDUCTASE LIKE DOMAIN-CONTAINING PROTEIN"/>
    <property type="match status" value="1"/>
</dbReference>
<evidence type="ECO:0000313" key="7">
    <source>
        <dbReference type="Proteomes" id="UP000219559"/>
    </source>
</evidence>
<comment type="similarity">
    <text evidence="4">Belongs to the flavoredoxin family.</text>
</comment>